<gene>
    <name evidence="1" type="ORF">HU137_02795</name>
</gene>
<evidence type="ECO:0000313" key="2">
    <source>
        <dbReference type="Proteomes" id="UP000552241"/>
    </source>
</evidence>
<dbReference type="RefSeq" id="WP_182042283.1">
    <property type="nucleotide sequence ID" value="NZ_JACDZE010000001.1"/>
</dbReference>
<reference evidence="1 2" key="1">
    <citation type="submission" date="2020-07" db="EMBL/GenBank/DDBJ databases">
        <title>Moheibacter lacus sp. nov., a member of the family Flavobacteriaceae isolated from freshwater lake sediment.</title>
        <authorList>
            <person name="Liu Y."/>
        </authorList>
    </citation>
    <scope>NUCLEOTIDE SEQUENCE [LARGE SCALE GENOMIC DNA]</scope>
    <source>
        <strain evidence="1 2">BDHS18</strain>
    </source>
</reference>
<comment type="caution">
    <text evidence="1">The sequence shown here is derived from an EMBL/GenBank/DDBJ whole genome shotgun (WGS) entry which is preliminary data.</text>
</comment>
<accession>A0A838ZPF4</accession>
<protein>
    <submittedName>
        <fullName evidence="1">Uncharacterized protein</fullName>
    </submittedName>
</protein>
<proteinExistence type="predicted"/>
<dbReference type="AlphaFoldDB" id="A0A838ZPF4"/>
<sequence length="320" mass="34243">MKKLNPITLMIVTILSVVSFYQCTNDEEIFQGFPTESDFTNLQEVHDTMTLADTIVLTLTDPTIENILEGQDIRLVFPANSCTLNGGGAPTAPFTIKLIEIFTRGDMIKHNIHTFAGEDPLVSGGMFWLEVTDATGAELTMNGVQAILPYQTDATGYENSMQYFTGTTVNAPSGPVISWGTGNSDLSWDETAGTNGEFTIWNIVGGWSNCDAFYDLLSGDVTQFSVRVPNAPDFANTQVFFALNDFSTVAALTTVMGDALTTYTGSIPTGAQGKIIAISLVEGSLQIGSQDVTIAGDDSFDLVVAPATIQDLQTLLAGLN</sequence>
<organism evidence="1 2">
    <name type="scientific">Moheibacter lacus</name>
    <dbReference type="NCBI Taxonomy" id="2745851"/>
    <lineage>
        <taxon>Bacteria</taxon>
        <taxon>Pseudomonadati</taxon>
        <taxon>Bacteroidota</taxon>
        <taxon>Flavobacteriia</taxon>
        <taxon>Flavobacteriales</taxon>
        <taxon>Weeksellaceae</taxon>
        <taxon>Moheibacter</taxon>
    </lineage>
</organism>
<evidence type="ECO:0000313" key="1">
    <source>
        <dbReference type="EMBL" id="MBA5628695.1"/>
    </source>
</evidence>
<keyword evidence="2" id="KW-1185">Reference proteome</keyword>
<dbReference type="EMBL" id="JACDZE010000001">
    <property type="protein sequence ID" value="MBA5628695.1"/>
    <property type="molecule type" value="Genomic_DNA"/>
</dbReference>
<name>A0A838ZPF4_9FLAO</name>
<dbReference type="Proteomes" id="UP000552241">
    <property type="component" value="Unassembled WGS sequence"/>
</dbReference>